<reference evidence="1 2" key="1">
    <citation type="submission" date="2019-07" db="EMBL/GenBank/DDBJ databases">
        <title>R&amp;d 2014.</title>
        <authorList>
            <person name="Klenk H.-P."/>
        </authorList>
    </citation>
    <scope>NUCLEOTIDE SEQUENCE [LARGE SCALE GENOMIC DNA]</scope>
    <source>
        <strain evidence="1 2">DSM 45764</strain>
    </source>
</reference>
<accession>A0A562IW94</accession>
<comment type="caution">
    <text evidence="1">The sequence shown here is derived from an EMBL/GenBank/DDBJ whole genome shotgun (WGS) entry which is preliminary data.</text>
</comment>
<proteinExistence type="predicted"/>
<dbReference type="EMBL" id="VLKF01000001">
    <property type="protein sequence ID" value="TWH74885.1"/>
    <property type="molecule type" value="Genomic_DNA"/>
</dbReference>
<dbReference type="RefSeq" id="WP_153362211.1">
    <property type="nucleotide sequence ID" value="NZ_JABGDC010000209.1"/>
</dbReference>
<dbReference type="OrthoDB" id="3782200at2"/>
<sequence>MPYSLVSAATLGFDLVRLPAGGQVADVLLTGLGADAATLHRIAAAHPGAGRPAKERAELAVRARRAHELAAGGVPQLRDVPTGDPGESAAGGERNARLVALLERGTIGNTPALERLVRDDVLGAEHPAVADLDPAVAAVAADVLADAATGWWAAEALARPVRQELTAPYASVTALEPTPRPDLGPATDGLAELLAEIRGLGENGRRRWRLAVEVGRAQRRPWAAAMHGASWAAHVSGRTRTLAAAQLMAVTAFTESGFTSRDGAEGVWNALAGCVQGLAMSDLLDEESMTVLGAPWAMVTGRSLPLAG</sequence>
<evidence type="ECO:0000313" key="1">
    <source>
        <dbReference type="EMBL" id="TWH74885.1"/>
    </source>
</evidence>
<organism evidence="1 2">
    <name type="scientific">Modestobacter roseus</name>
    <dbReference type="NCBI Taxonomy" id="1181884"/>
    <lineage>
        <taxon>Bacteria</taxon>
        <taxon>Bacillati</taxon>
        <taxon>Actinomycetota</taxon>
        <taxon>Actinomycetes</taxon>
        <taxon>Geodermatophilales</taxon>
        <taxon>Geodermatophilaceae</taxon>
        <taxon>Modestobacter</taxon>
    </lineage>
</organism>
<gene>
    <name evidence="1" type="ORF">JD78_03431</name>
</gene>
<evidence type="ECO:0000313" key="2">
    <source>
        <dbReference type="Proteomes" id="UP000321490"/>
    </source>
</evidence>
<name>A0A562IW94_9ACTN</name>
<dbReference type="Proteomes" id="UP000321490">
    <property type="component" value="Unassembled WGS sequence"/>
</dbReference>
<protein>
    <submittedName>
        <fullName evidence="1">Uncharacterized protein</fullName>
    </submittedName>
</protein>
<dbReference type="AlphaFoldDB" id="A0A562IW94"/>
<keyword evidence="2" id="KW-1185">Reference proteome</keyword>